<organism evidence="9 10">
    <name type="scientific">Methylomagnum ishizawai</name>
    <dbReference type="NCBI Taxonomy" id="1760988"/>
    <lineage>
        <taxon>Bacteria</taxon>
        <taxon>Pseudomonadati</taxon>
        <taxon>Pseudomonadota</taxon>
        <taxon>Gammaproteobacteria</taxon>
        <taxon>Methylococcales</taxon>
        <taxon>Methylococcaceae</taxon>
        <taxon>Methylomagnum</taxon>
    </lineage>
</organism>
<comment type="subcellular location">
    <subcellularLocation>
        <location evidence="5 6">Cytoplasm</location>
    </subcellularLocation>
</comment>
<dbReference type="AlphaFoldDB" id="A0A1Y6D742"/>
<keyword evidence="10" id="KW-1185">Reference proteome</keyword>
<gene>
    <name evidence="5" type="primary">xseA</name>
    <name evidence="9" type="ORF">SAMN02949497_4019</name>
</gene>
<reference evidence="9 10" key="1">
    <citation type="submission" date="2016-12" db="EMBL/GenBank/DDBJ databases">
        <authorList>
            <person name="Song W.-J."/>
            <person name="Kurnit D.M."/>
        </authorList>
    </citation>
    <scope>NUCLEOTIDE SEQUENCE [LARGE SCALE GENOMIC DNA]</scope>
    <source>
        <strain evidence="9 10">175</strain>
    </source>
</reference>
<evidence type="ECO:0000259" key="7">
    <source>
        <dbReference type="Pfam" id="PF02601"/>
    </source>
</evidence>
<evidence type="ECO:0000256" key="4">
    <source>
        <dbReference type="ARBA" id="ARBA00022839"/>
    </source>
</evidence>
<dbReference type="Pfam" id="PF02601">
    <property type="entry name" value="Exonuc_VII_L"/>
    <property type="match status" value="1"/>
</dbReference>
<protein>
    <recommendedName>
        <fullName evidence="5">Exodeoxyribonuclease 7 large subunit</fullName>
        <ecNumber evidence="5">3.1.11.6</ecNumber>
    </recommendedName>
    <alternativeName>
        <fullName evidence="5">Exodeoxyribonuclease VII large subunit</fullName>
        <shortName evidence="5">Exonuclease VII large subunit</shortName>
    </alternativeName>
</protein>
<dbReference type="InterPro" id="IPR020579">
    <property type="entry name" value="Exonuc_VII_lsu_C"/>
</dbReference>
<keyword evidence="4 5" id="KW-0269">Exonuclease</keyword>
<accession>A0A1Y6D742</accession>
<evidence type="ECO:0000256" key="2">
    <source>
        <dbReference type="ARBA" id="ARBA00022722"/>
    </source>
</evidence>
<dbReference type="EMBL" id="FXAM01000001">
    <property type="protein sequence ID" value="SMF96613.1"/>
    <property type="molecule type" value="Genomic_DNA"/>
</dbReference>
<dbReference type="GO" id="GO:0008855">
    <property type="term" value="F:exodeoxyribonuclease VII activity"/>
    <property type="evidence" value="ECO:0007669"/>
    <property type="project" value="UniProtKB-UniRule"/>
</dbReference>
<comment type="subunit">
    <text evidence="5">Heterooligomer composed of large and small subunits.</text>
</comment>
<feature type="domain" description="OB-fold nucleic acid binding" evidence="8">
    <location>
        <begin position="11"/>
        <end position="104"/>
    </location>
</feature>
<keyword evidence="2 5" id="KW-0540">Nuclease</keyword>
<dbReference type="EC" id="3.1.11.6" evidence="5"/>
<dbReference type="OrthoDB" id="9802795at2"/>
<proteinExistence type="inferred from homology"/>
<dbReference type="RefSeq" id="WP_085215480.1">
    <property type="nucleotide sequence ID" value="NZ_FXAM01000001.1"/>
</dbReference>
<dbReference type="NCBIfam" id="TIGR00237">
    <property type="entry name" value="xseA"/>
    <property type="match status" value="1"/>
</dbReference>
<dbReference type="GO" id="GO:0006308">
    <property type="term" value="P:DNA catabolic process"/>
    <property type="evidence" value="ECO:0007669"/>
    <property type="project" value="UniProtKB-UniRule"/>
</dbReference>
<evidence type="ECO:0000256" key="3">
    <source>
        <dbReference type="ARBA" id="ARBA00022801"/>
    </source>
</evidence>
<evidence type="ECO:0000256" key="5">
    <source>
        <dbReference type="HAMAP-Rule" id="MF_00378"/>
    </source>
</evidence>
<evidence type="ECO:0000259" key="8">
    <source>
        <dbReference type="Pfam" id="PF13742"/>
    </source>
</evidence>
<dbReference type="InterPro" id="IPR025824">
    <property type="entry name" value="OB-fold_nuc-bd_dom"/>
</dbReference>
<dbReference type="CDD" id="cd04489">
    <property type="entry name" value="ExoVII_LU_OBF"/>
    <property type="match status" value="1"/>
</dbReference>
<dbReference type="Pfam" id="PF13742">
    <property type="entry name" value="tRNA_anti_2"/>
    <property type="match status" value="1"/>
</dbReference>
<evidence type="ECO:0000256" key="1">
    <source>
        <dbReference type="ARBA" id="ARBA00022490"/>
    </source>
</evidence>
<name>A0A1Y6D742_9GAMM</name>
<evidence type="ECO:0000256" key="6">
    <source>
        <dbReference type="RuleBase" id="RU004355"/>
    </source>
</evidence>
<dbReference type="PANTHER" id="PTHR30008:SF0">
    <property type="entry name" value="EXODEOXYRIBONUCLEASE 7 LARGE SUBUNIT"/>
    <property type="match status" value="1"/>
</dbReference>
<comment type="similarity">
    <text evidence="5 6">Belongs to the XseA family.</text>
</comment>
<keyword evidence="1 5" id="KW-0963">Cytoplasm</keyword>
<keyword evidence="3 5" id="KW-0378">Hydrolase</keyword>
<dbReference type="GO" id="GO:0003676">
    <property type="term" value="F:nucleic acid binding"/>
    <property type="evidence" value="ECO:0007669"/>
    <property type="project" value="InterPro"/>
</dbReference>
<dbReference type="Proteomes" id="UP000192923">
    <property type="component" value="Unassembled WGS sequence"/>
</dbReference>
<evidence type="ECO:0000313" key="9">
    <source>
        <dbReference type="EMBL" id="SMF96613.1"/>
    </source>
</evidence>
<dbReference type="InterPro" id="IPR003753">
    <property type="entry name" value="Exonuc_VII_L"/>
</dbReference>
<feature type="domain" description="Exonuclease VII large subunit C-terminal" evidence="7">
    <location>
        <begin position="127"/>
        <end position="442"/>
    </location>
</feature>
<dbReference type="HAMAP" id="MF_00378">
    <property type="entry name" value="Exonuc_7_L"/>
    <property type="match status" value="1"/>
</dbReference>
<comment type="function">
    <text evidence="5">Bidirectionally degrades single-stranded DNA into large acid-insoluble oligonucleotides, which are then degraded further into small acid-soluble oligonucleotides.</text>
</comment>
<sequence>MDLSAPTRTVYSVSRLNRETRFLLQECFGSLWIEGEISNLSAPASGHLYFTLKDAEAQVRCALFRPQARSLRYKPRNGAQVLVKAQVGLYEPRGDFQLVVETIEAAGDGALLRAFEALKHQLAAEGLFDAAHKKPIPALPRGIGVVTSPTGAALRDVLTVLQRRFPAIPVIVFPTQVQGAEAQHAIAGALARADRLKLCDVLILARGGGALEDLWAFNEETVARAIHACATPIIAGIGHETDFTIADFVADHRAPTPSAAAEAASPDRADWLERFQRLEARLRRGGGIVLERRERTRAFLAARLARVHPEQRLRTQSQRLDALAARLQRALSRHLAQARHRLDRQTARLLRHDPTARLDHFAAAYPRLETRLATALRRILENRQQRCAAAAQRLGTLSPLATLARGYAIAYRPATGYLLRSAAEARPGEKLDLRLGEGVLEVRVEALREA</sequence>
<comment type="catalytic activity">
    <reaction evidence="5 6">
        <text>Exonucleolytic cleavage in either 5'- to 3'- or 3'- to 5'-direction to yield nucleoside 5'-phosphates.</text>
        <dbReference type="EC" id="3.1.11.6"/>
    </reaction>
</comment>
<dbReference type="GO" id="GO:0009318">
    <property type="term" value="C:exodeoxyribonuclease VII complex"/>
    <property type="evidence" value="ECO:0007669"/>
    <property type="project" value="UniProtKB-UniRule"/>
</dbReference>
<dbReference type="STRING" id="1760988.SAMN02949497_4019"/>
<dbReference type="GO" id="GO:0005737">
    <property type="term" value="C:cytoplasm"/>
    <property type="evidence" value="ECO:0007669"/>
    <property type="project" value="UniProtKB-SubCell"/>
</dbReference>
<dbReference type="PANTHER" id="PTHR30008">
    <property type="entry name" value="EXODEOXYRIBONUCLEASE 7 LARGE SUBUNIT"/>
    <property type="match status" value="1"/>
</dbReference>
<evidence type="ECO:0000313" key="10">
    <source>
        <dbReference type="Proteomes" id="UP000192923"/>
    </source>
</evidence>